<dbReference type="PANTHER" id="PTHR30314:SF3">
    <property type="entry name" value="MITOCHONDRIAL DIVISION PROTEIN FSZA"/>
    <property type="match status" value="1"/>
</dbReference>
<proteinExistence type="inferred from homology"/>
<dbReference type="InterPro" id="IPR003008">
    <property type="entry name" value="Tubulin_FtsZ_GTPase"/>
</dbReference>
<reference evidence="7" key="1">
    <citation type="submission" date="2020-05" db="EMBL/GenBank/DDBJ databases">
        <authorList>
            <person name="Chiriac C."/>
            <person name="Salcher M."/>
            <person name="Ghai R."/>
            <person name="Kavagutti S V."/>
        </authorList>
    </citation>
    <scope>NUCLEOTIDE SEQUENCE</scope>
</reference>
<dbReference type="GO" id="GO:0005525">
    <property type="term" value="F:GTP binding"/>
    <property type="evidence" value="ECO:0007669"/>
    <property type="project" value="UniProtKB-KW"/>
</dbReference>
<dbReference type="Pfam" id="PF00091">
    <property type="entry name" value="Tubulin"/>
    <property type="match status" value="1"/>
</dbReference>
<evidence type="ECO:0000313" key="7">
    <source>
        <dbReference type="EMBL" id="CAB4935231.1"/>
    </source>
</evidence>
<feature type="region of interest" description="Disordered" evidence="4">
    <location>
        <begin position="440"/>
        <end position="482"/>
    </location>
</feature>
<name>A0A6J7IX06_9ZZZZ</name>
<feature type="region of interest" description="Disordered" evidence="4">
    <location>
        <begin position="112"/>
        <end position="131"/>
    </location>
</feature>
<organism evidence="7">
    <name type="scientific">freshwater metagenome</name>
    <dbReference type="NCBI Taxonomy" id="449393"/>
    <lineage>
        <taxon>unclassified sequences</taxon>
        <taxon>metagenomes</taxon>
        <taxon>ecological metagenomes</taxon>
    </lineage>
</organism>
<keyword evidence="2" id="KW-0547">Nucleotide-binding</keyword>
<dbReference type="FunFam" id="3.40.50.1440:FF:000001">
    <property type="entry name" value="Cell division protein FtsZ"/>
    <property type="match status" value="1"/>
</dbReference>
<feature type="compositionally biased region" description="Basic and acidic residues" evidence="4">
    <location>
        <begin position="1"/>
        <end position="11"/>
    </location>
</feature>
<dbReference type="Gene3D" id="3.40.50.1440">
    <property type="entry name" value="Tubulin/FtsZ, GTPase domain"/>
    <property type="match status" value="1"/>
</dbReference>
<evidence type="ECO:0000256" key="4">
    <source>
        <dbReference type="SAM" id="MobiDB-lite"/>
    </source>
</evidence>
<dbReference type="InterPro" id="IPR045061">
    <property type="entry name" value="FtsZ/CetZ"/>
</dbReference>
<dbReference type="SUPFAM" id="SSF55307">
    <property type="entry name" value="Tubulin C-terminal domain-like"/>
    <property type="match status" value="1"/>
</dbReference>
<evidence type="ECO:0000256" key="2">
    <source>
        <dbReference type="ARBA" id="ARBA00022741"/>
    </source>
</evidence>
<dbReference type="NCBIfam" id="TIGR00065">
    <property type="entry name" value="ftsZ"/>
    <property type="match status" value="1"/>
</dbReference>
<evidence type="ECO:0000259" key="5">
    <source>
        <dbReference type="SMART" id="SM00864"/>
    </source>
</evidence>
<dbReference type="InterPro" id="IPR037103">
    <property type="entry name" value="Tubulin/FtsZ-like_C"/>
</dbReference>
<dbReference type="Gene3D" id="3.30.1330.20">
    <property type="entry name" value="Tubulin/FtsZ, C-terminal domain"/>
    <property type="match status" value="1"/>
</dbReference>
<dbReference type="InterPro" id="IPR024757">
    <property type="entry name" value="FtsZ_C"/>
</dbReference>
<dbReference type="EMBL" id="CAFBMX010000006">
    <property type="protein sequence ID" value="CAB4935231.1"/>
    <property type="molecule type" value="Genomic_DNA"/>
</dbReference>
<feature type="compositionally biased region" description="Basic and acidic residues" evidence="4">
    <location>
        <begin position="440"/>
        <end position="460"/>
    </location>
</feature>
<accession>A0A6J7IX06</accession>
<comment type="similarity">
    <text evidence="1">Belongs to the FtsZ family.</text>
</comment>
<dbReference type="HAMAP" id="MF_00909">
    <property type="entry name" value="FtsZ"/>
    <property type="match status" value="1"/>
</dbReference>
<evidence type="ECO:0000256" key="1">
    <source>
        <dbReference type="ARBA" id="ARBA00009690"/>
    </source>
</evidence>
<dbReference type="PROSITE" id="PS01135">
    <property type="entry name" value="FTSZ_2"/>
    <property type="match status" value="1"/>
</dbReference>
<dbReference type="SMART" id="SM00865">
    <property type="entry name" value="Tubulin_C"/>
    <property type="match status" value="1"/>
</dbReference>
<dbReference type="InterPro" id="IPR020805">
    <property type="entry name" value="Cell_div_FtsZ_CS"/>
</dbReference>
<dbReference type="SMART" id="SM00864">
    <property type="entry name" value="Tubulin"/>
    <property type="match status" value="1"/>
</dbReference>
<dbReference type="GO" id="GO:0051301">
    <property type="term" value="P:cell division"/>
    <property type="evidence" value="ECO:0007669"/>
    <property type="project" value="TreeGrafter"/>
</dbReference>
<evidence type="ECO:0000256" key="3">
    <source>
        <dbReference type="ARBA" id="ARBA00023134"/>
    </source>
</evidence>
<dbReference type="PRINTS" id="PR00423">
    <property type="entry name" value="CELLDVISFTSZ"/>
</dbReference>
<dbReference type="SUPFAM" id="SSF52490">
    <property type="entry name" value="Tubulin nucleotide-binding domain-like"/>
    <property type="match status" value="1"/>
</dbReference>
<dbReference type="GO" id="GO:0005737">
    <property type="term" value="C:cytoplasm"/>
    <property type="evidence" value="ECO:0007669"/>
    <property type="project" value="TreeGrafter"/>
</dbReference>
<dbReference type="AlphaFoldDB" id="A0A6J7IX06"/>
<feature type="domain" description="Tubulin/FtsZ GTPase" evidence="5">
    <location>
        <begin position="132"/>
        <end position="324"/>
    </location>
</feature>
<sequence>MSSDKRARASMREGPLSELFRRTGGAAKPEESAPEGADSQAEVDAPQQEGVTEEPQAATAAGRDHYPHPSLTSDPEADPRTPTPQERLRSAFSADLPDDILAAAPALRREAPPLQNPWADSERPASGPGTPSIRVVGVGGAGVNAVNRMVEAGINSVEFIAVNTDVQSLQQSAADVTVHIGERITRGLGAGANPEVGRASAMEDYDRIKHLLKGSDMVFVAAGSGGGTGTGAAPIIARIAREVGALTVGIVTRPFGFEGTRRATAGMVGVEALANEVDTLIVVPNDRLLSVLDQQTSMVEAFRVADDVLRQGVQGISDLVTLPGIINLDFADVRTIMSEAGSALLGIGMGTGDNRAAVAAEQAVSSPLLETSMEGARSILLSITGGSDLSLWEVNEAAKAVSEAAHPEANIIFGAMVDEQLRDQVWVTVIATRYGTDRVRPNRRMEEPAGEPRVERRDRGASTLRTGTGVSQLDVPEFMPKR</sequence>
<evidence type="ECO:0000259" key="6">
    <source>
        <dbReference type="SMART" id="SM00865"/>
    </source>
</evidence>
<dbReference type="InterPro" id="IPR000158">
    <property type="entry name" value="Cell_div_FtsZ"/>
</dbReference>
<keyword evidence="3" id="KW-0342">GTP-binding</keyword>
<feature type="region of interest" description="Disordered" evidence="4">
    <location>
        <begin position="1"/>
        <end position="85"/>
    </location>
</feature>
<dbReference type="InterPro" id="IPR036525">
    <property type="entry name" value="Tubulin/FtsZ_GTPase_sf"/>
</dbReference>
<dbReference type="GO" id="GO:0032153">
    <property type="term" value="C:cell division site"/>
    <property type="evidence" value="ECO:0007669"/>
    <property type="project" value="TreeGrafter"/>
</dbReference>
<dbReference type="CDD" id="cd02201">
    <property type="entry name" value="FtsZ_type1"/>
    <property type="match status" value="1"/>
</dbReference>
<dbReference type="PANTHER" id="PTHR30314">
    <property type="entry name" value="CELL DIVISION PROTEIN FTSZ-RELATED"/>
    <property type="match status" value="1"/>
</dbReference>
<dbReference type="Pfam" id="PF12327">
    <property type="entry name" value="FtsZ_C"/>
    <property type="match status" value="1"/>
</dbReference>
<dbReference type="PROSITE" id="PS01134">
    <property type="entry name" value="FTSZ_1"/>
    <property type="match status" value="1"/>
</dbReference>
<gene>
    <name evidence="7" type="ORF">UFOPK3674_01434</name>
</gene>
<dbReference type="InterPro" id="IPR018316">
    <property type="entry name" value="Tubulin/FtsZ_2-layer-sand-dom"/>
</dbReference>
<protein>
    <submittedName>
        <fullName evidence="7">Unannotated protein</fullName>
    </submittedName>
</protein>
<dbReference type="InterPro" id="IPR008280">
    <property type="entry name" value="Tub_FtsZ_C"/>
</dbReference>
<dbReference type="GO" id="GO:0003924">
    <property type="term" value="F:GTPase activity"/>
    <property type="evidence" value="ECO:0007669"/>
    <property type="project" value="InterPro"/>
</dbReference>
<feature type="domain" description="Tubulin/FtsZ 2-layer sandwich" evidence="6">
    <location>
        <begin position="326"/>
        <end position="443"/>
    </location>
</feature>